<dbReference type="Proteomes" id="UP000787322">
    <property type="component" value="Unassembled WGS sequence"/>
</dbReference>
<dbReference type="InterPro" id="IPR004700">
    <property type="entry name" value="PTS_IIC_man"/>
</dbReference>
<evidence type="ECO:0000313" key="10">
    <source>
        <dbReference type="Proteomes" id="UP000787322"/>
    </source>
</evidence>
<evidence type="ECO:0000256" key="3">
    <source>
        <dbReference type="ARBA" id="ARBA00022475"/>
    </source>
</evidence>
<keyword evidence="8" id="KW-0472">Membrane</keyword>
<keyword evidence="5" id="KW-0598">Phosphotransferase system</keyword>
<keyword evidence="6" id="KW-0812">Transmembrane</keyword>
<proteinExistence type="predicted"/>
<comment type="subcellular location">
    <subcellularLocation>
        <location evidence="1">Cell membrane</location>
        <topology evidence="1">Multi-pass membrane protein</topology>
    </subcellularLocation>
</comment>
<sequence>MTPITILLVVIVALLAGMEGILDQWEFHQPLVACSLIGLVTGHPAEGIFLGGSLQMIALGWANIGAAVAPDAALASVASAIIMVLALNGGDTDTTAAINTAIALAIPLSVA</sequence>
<organism evidence="9 10">
    <name type="scientific">Lancefieldella parvula</name>
    <dbReference type="NCBI Taxonomy" id="1382"/>
    <lineage>
        <taxon>Bacteria</taxon>
        <taxon>Bacillati</taxon>
        <taxon>Actinomycetota</taxon>
        <taxon>Coriobacteriia</taxon>
        <taxon>Coriobacteriales</taxon>
        <taxon>Atopobiaceae</taxon>
        <taxon>Lancefieldella</taxon>
    </lineage>
</organism>
<keyword evidence="4 9" id="KW-0762">Sugar transport</keyword>
<evidence type="ECO:0000256" key="5">
    <source>
        <dbReference type="ARBA" id="ARBA00022683"/>
    </source>
</evidence>
<evidence type="ECO:0000256" key="1">
    <source>
        <dbReference type="ARBA" id="ARBA00004651"/>
    </source>
</evidence>
<dbReference type="GO" id="GO:0005886">
    <property type="term" value="C:plasma membrane"/>
    <property type="evidence" value="ECO:0007669"/>
    <property type="project" value="UniProtKB-SubCell"/>
</dbReference>
<evidence type="ECO:0000256" key="8">
    <source>
        <dbReference type="ARBA" id="ARBA00023136"/>
    </source>
</evidence>
<gene>
    <name evidence="9" type="ORF">HXK24_04285</name>
</gene>
<reference evidence="9" key="1">
    <citation type="submission" date="2020-04" db="EMBL/GenBank/DDBJ databases">
        <title>Deep metagenomics examines the oral microbiome during advanced dental caries in children, revealing novel taxa and co-occurrences with host molecules.</title>
        <authorList>
            <person name="Baker J.L."/>
            <person name="Morton J.T."/>
            <person name="Dinis M."/>
            <person name="Alvarez R."/>
            <person name="Tran N.C."/>
            <person name="Knight R."/>
            <person name="Edlund A."/>
        </authorList>
    </citation>
    <scope>NUCLEOTIDE SEQUENCE</scope>
    <source>
        <strain evidence="9">JCVI_3_bin.11</strain>
    </source>
</reference>
<keyword evidence="7" id="KW-1133">Transmembrane helix</keyword>
<keyword evidence="2" id="KW-0813">Transport</keyword>
<protein>
    <submittedName>
        <fullName evidence="9">PTS sugar transporter subunit IIC</fullName>
    </submittedName>
</protein>
<name>A0A9D5X3V2_9ACTN</name>
<evidence type="ECO:0000256" key="4">
    <source>
        <dbReference type="ARBA" id="ARBA00022597"/>
    </source>
</evidence>
<evidence type="ECO:0000313" key="9">
    <source>
        <dbReference type="EMBL" id="MBF4803024.1"/>
    </source>
</evidence>
<comment type="caution">
    <text evidence="9">The sequence shown here is derived from an EMBL/GenBank/DDBJ whole genome shotgun (WGS) entry which is preliminary data.</text>
</comment>
<evidence type="ECO:0000256" key="6">
    <source>
        <dbReference type="ARBA" id="ARBA00022692"/>
    </source>
</evidence>
<evidence type="ECO:0000256" key="7">
    <source>
        <dbReference type="ARBA" id="ARBA00022989"/>
    </source>
</evidence>
<dbReference type="Pfam" id="PF03609">
    <property type="entry name" value="EII-Sor"/>
    <property type="match status" value="1"/>
</dbReference>
<dbReference type="GO" id="GO:0009401">
    <property type="term" value="P:phosphoenolpyruvate-dependent sugar phosphotransferase system"/>
    <property type="evidence" value="ECO:0007669"/>
    <property type="project" value="UniProtKB-KW"/>
</dbReference>
<evidence type="ECO:0000256" key="2">
    <source>
        <dbReference type="ARBA" id="ARBA00022448"/>
    </source>
</evidence>
<keyword evidence="3" id="KW-1003">Cell membrane</keyword>
<feature type="non-terminal residue" evidence="9">
    <location>
        <position position="111"/>
    </location>
</feature>
<dbReference type="AlphaFoldDB" id="A0A9D5X3V2"/>
<dbReference type="EMBL" id="JABZGU010000088">
    <property type="protein sequence ID" value="MBF4803024.1"/>
    <property type="molecule type" value="Genomic_DNA"/>
</dbReference>
<accession>A0A9D5X3V2</accession>